<proteinExistence type="predicted"/>
<reference evidence="2 3" key="1">
    <citation type="journal article" date="2018" name="Mol. Biol. Evol.">
        <title>Broad Genomic Sampling Reveals a Smut Pathogenic Ancestry of the Fungal Clade Ustilaginomycotina.</title>
        <authorList>
            <person name="Kijpornyongpan T."/>
            <person name="Mondo S.J."/>
            <person name="Barry K."/>
            <person name="Sandor L."/>
            <person name="Lee J."/>
            <person name="Lipzen A."/>
            <person name="Pangilinan J."/>
            <person name="LaButti K."/>
            <person name="Hainaut M."/>
            <person name="Henrissat B."/>
            <person name="Grigoriev I.V."/>
            <person name="Spatafora J.W."/>
            <person name="Aime M.C."/>
        </authorList>
    </citation>
    <scope>NUCLEOTIDE SEQUENCE [LARGE SCALE GENOMIC DNA]</scope>
    <source>
        <strain evidence="2 3">MCA 3645</strain>
    </source>
</reference>
<organism evidence="2 3">
    <name type="scientific">Testicularia cyperi</name>
    <dbReference type="NCBI Taxonomy" id="1882483"/>
    <lineage>
        <taxon>Eukaryota</taxon>
        <taxon>Fungi</taxon>
        <taxon>Dikarya</taxon>
        <taxon>Basidiomycota</taxon>
        <taxon>Ustilaginomycotina</taxon>
        <taxon>Ustilaginomycetes</taxon>
        <taxon>Ustilaginales</taxon>
        <taxon>Anthracoideaceae</taxon>
        <taxon>Testicularia</taxon>
    </lineage>
</organism>
<dbReference type="Proteomes" id="UP000246740">
    <property type="component" value="Unassembled WGS sequence"/>
</dbReference>
<dbReference type="InParanoid" id="A0A317XN34"/>
<evidence type="ECO:0000313" key="3">
    <source>
        <dbReference type="Proteomes" id="UP000246740"/>
    </source>
</evidence>
<protein>
    <submittedName>
        <fullName evidence="2">Uncharacterized protein</fullName>
    </submittedName>
</protein>
<feature type="chain" id="PRO_5016307966" evidence="1">
    <location>
        <begin position="24"/>
        <end position="140"/>
    </location>
</feature>
<gene>
    <name evidence="2" type="ORF">BCV70DRAFT_200638</name>
</gene>
<accession>A0A317XN34</accession>
<feature type="signal peptide" evidence="1">
    <location>
        <begin position="1"/>
        <end position="23"/>
    </location>
</feature>
<dbReference type="AlphaFoldDB" id="A0A317XN34"/>
<dbReference type="EMBL" id="KZ819194">
    <property type="protein sequence ID" value="PWY99714.1"/>
    <property type="molecule type" value="Genomic_DNA"/>
</dbReference>
<keyword evidence="3" id="KW-1185">Reference proteome</keyword>
<sequence length="140" mass="15666">MLNVKQALISAVGLVLIPAACLGQVMTQMDANDLCGVNHVANVNRPYMCFKTPLNVWKIFQPFDNPDLSAKATADGQLFAIICDDDSSTHHWMTTSRFDIEYYRANDCCNYLIYNHNDKKSYKSGYSCAGAYPTVYSFSP</sequence>
<keyword evidence="1" id="KW-0732">Signal</keyword>
<evidence type="ECO:0000313" key="2">
    <source>
        <dbReference type="EMBL" id="PWY99714.1"/>
    </source>
</evidence>
<name>A0A317XN34_9BASI</name>
<evidence type="ECO:0000256" key="1">
    <source>
        <dbReference type="SAM" id="SignalP"/>
    </source>
</evidence>